<keyword evidence="5 7" id="KW-0472">Membrane</keyword>
<feature type="transmembrane region" description="Helical" evidence="7">
    <location>
        <begin position="575"/>
        <end position="594"/>
    </location>
</feature>
<dbReference type="VEuPathDB" id="FungiDB:CJI96_0005135"/>
<feature type="transmembrane region" description="Helical" evidence="7">
    <location>
        <begin position="409"/>
        <end position="429"/>
    </location>
</feature>
<feature type="domain" description="Major facilitator superfamily (MFS) profile" evidence="8">
    <location>
        <begin position="87"/>
        <end position="599"/>
    </location>
</feature>
<dbReference type="InterPro" id="IPR011701">
    <property type="entry name" value="MFS"/>
</dbReference>
<evidence type="ECO:0000256" key="7">
    <source>
        <dbReference type="SAM" id="Phobius"/>
    </source>
</evidence>
<feature type="transmembrane region" description="Helical" evidence="7">
    <location>
        <begin position="242"/>
        <end position="263"/>
    </location>
</feature>
<dbReference type="EMBL" id="LGST01000041">
    <property type="protein sequence ID" value="KND97846.1"/>
    <property type="molecule type" value="Genomic_DNA"/>
</dbReference>
<evidence type="ECO:0000313" key="10">
    <source>
        <dbReference type="Proteomes" id="UP000037122"/>
    </source>
</evidence>
<evidence type="ECO:0000256" key="5">
    <source>
        <dbReference type="ARBA" id="ARBA00023136"/>
    </source>
</evidence>
<evidence type="ECO:0000256" key="4">
    <source>
        <dbReference type="ARBA" id="ARBA00022989"/>
    </source>
</evidence>
<feature type="transmembrane region" description="Helical" evidence="7">
    <location>
        <begin position="176"/>
        <end position="198"/>
    </location>
</feature>
<dbReference type="VEuPathDB" id="FungiDB:B9J08_002581"/>
<evidence type="ECO:0000256" key="2">
    <source>
        <dbReference type="ARBA" id="ARBA00008335"/>
    </source>
</evidence>
<comment type="similarity">
    <text evidence="2">Belongs to the major facilitator superfamily.</text>
</comment>
<dbReference type="PROSITE" id="PS50850">
    <property type="entry name" value="MFS"/>
    <property type="match status" value="1"/>
</dbReference>
<keyword evidence="3 7" id="KW-0812">Transmembrane</keyword>
<keyword evidence="4 7" id="KW-1133">Transmembrane helix</keyword>
<dbReference type="VEuPathDB" id="FungiDB:CJI97_002125"/>
<feature type="transmembrane region" description="Helical" evidence="7">
    <location>
        <begin position="378"/>
        <end position="397"/>
    </location>
</feature>
<dbReference type="SUPFAM" id="SSF103473">
    <property type="entry name" value="MFS general substrate transporter"/>
    <property type="match status" value="2"/>
</dbReference>
<dbReference type="Pfam" id="PF07690">
    <property type="entry name" value="MFS_1"/>
    <property type="match status" value="1"/>
</dbReference>
<dbReference type="InterPro" id="IPR036259">
    <property type="entry name" value="MFS_trans_sf"/>
</dbReference>
<feature type="transmembrane region" description="Helical" evidence="7">
    <location>
        <begin position="334"/>
        <end position="357"/>
    </location>
</feature>
<evidence type="ECO:0000256" key="6">
    <source>
        <dbReference type="SAM" id="MobiDB-lite"/>
    </source>
</evidence>
<evidence type="ECO:0000256" key="1">
    <source>
        <dbReference type="ARBA" id="ARBA00004141"/>
    </source>
</evidence>
<dbReference type="VEuPathDB" id="FungiDB:CJJ07_004922"/>
<comment type="subcellular location">
    <subcellularLocation>
        <location evidence="1">Membrane</location>
        <topology evidence="1">Multi-pass membrane protein</topology>
    </subcellularLocation>
</comment>
<proteinExistence type="inferred from homology"/>
<feature type="region of interest" description="Disordered" evidence="6">
    <location>
        <begin position="1"/>
        <end position="27"/>
    </location>
</feature>
<feature type="transmembrane region" description="Helical" evidence="7">
    <location>
        <begin position="85"/>
        <end position="102"/>
    </location>
</feature>
<dbReference type="AlphaFoldDB" id="A0A0L0NUJ4"/>
<dbReference type="Gene3D" id="1.20.1250.20">
    <property type="entry name" value="MFS general substrate transporter like domains"/>
    <property type="match status" value="2"/>
</dbReference>
<dbReference type="GO" id="GO:0005886">
    <property type="term" value="C:plasma membrane"/>
    <property type="evidence" value="ECO:0007669"/>
    <property type="project" value="TreeGrafter"/>
</dbReference>
<evidence type="ECO:0000313" key="9">
    <source>
        <dbReference type="EMBL" id="KND97846.1"/>
    </source>
</evidence>
<feature type="transmembrane region" description="Helical" evidence="7">
    <location>
        <begin position="153"/>
        <end position="170"/>
    </location>
</feature>
<accession>A0A0L0NUJ4</accession>
<dbReference type="GO" id="GO:0022857">
    <property type="term" value="F:transmembrane transporter activity"/>
    <property type="evidence" value="ECO:0007669"/>
    <property type="project" value="InterPro"/>
</dbReference>
<protein>
    <recommendedName>
        <fullName evidence="8">Major facilitator superfamily (MFS) profile domain-containing protein</fullName>
    </recommendedName>
</protein>
<dbReference type="InterPro" id="IPR020846">
    <property type="entry name" value="MFS_dom"/>
</dbReference>
<feature type="transmembrane region" description="Helical" evidence="7">
    <location>
        <begin position="499"/>
        <end position="522"/>
    </location>
</feature>
<feature type="transmembrane region" description="Helical" evidence="7">
    <location>
        <begin position="465"/>
        <end position="487"/>
    </location>
</feature>
<evidence type="ECO:0000256" key="3">
    <source>
        <dbReference type="ARBA" id="ARBA00022692"/>
    </source>
</evidence>
<evidence type="ECO:0000259" key="8">
    <source>
        <dbReference type="PROSITE" id="PS50850"/>
    </source>
</evidence>
<dbReference type="Proteomes" id="UP000037122">
    <property type="component" value="Unassembled WGS sequence"/>
</dbReference>
<feature type="transmembrane region" description="Helical" evidence="7">
    <location>
        <begin position="122"/>
        <end position="141"/>
    </location>
</feature>
<dbReference type="VEuPathDB" id="FungiDB:QG37_06263"/>
<feature type="transmembrane region" description="Helical" evidence="7">
    <location>
        <begin position="296"/>
        <end position="322"/>
    </location>
</feature>
<dbReference type="PANTHER" id="PTHR23501">
    <property type="entry name" value="MAJOR FACILITATOR SUPERFAMILY"/>
    <property type="match status" value="1"/>
</dbReference>
<feature type="transmembrane region" description="Helical" evidence="7">
    <location>
        <begin position="210"/>
        <end position="230"/>
    </location>
</feature>
<comment type="caution">
    <text evidence="9">The sequence shown here is derived from an EMBL/GenBank/DDBJ whole genome shotgun (WGS) entry which is preliminary data.</text>
</comment>
<reference evidence="10" key="1">
    <citation type="journal article" date="2015" name="BMC Genomics">
        <title>Draft genome of a commonly misdiagnosed multidrug resistant pathogen Candida auris.</title>
        <authorList>
            <person name="Chatterjee S."/>
            <person name="Alampalli S.V."/>
            <person name="Nageshan R.K."/>
            <person name="Chettiar S.T."/>
            <person name="Joshi S."/>
            <person name="Tatu U.S."/>
        </authorList>
    </citation>
    <scope>NUCLEOTIDE SEQUENCE [LARGE SCALE GENOMIC DNA]</scope>
    <source>
        <strain evidence="10">6684</strain>
    </source>
</reference>
<name>A0A0L0NUJ4_CANAR</name>
<organism evidence="9 10">
    <name type="scientific">Candidozyma auris</name>
    <name type="common">Yeast</name>
    <name type="synonym">Candida auris</name>
    <dbReference type="NCBI Taxonomy" id="498019"/>
    <lineage>
        <taxon>Eukaryota</taxon>
        <taxon>Fungi</taxon>
        <taxon>Dikarya</taxon>
        <taxon>Ascomycota</taxon>
        <taxon>Saccharomycotina</taxon>
        <taxon>Pichiomycetes</taxon>
        <taxon>Metschnikowiaceae</taxon>
        <taxon>Candidozyma</taxon>
    </lineage>
</organism>
<gene>
    <name evidence="9" type="ORF">QG37_06263</name>
</gene>
<sequence length="639" mass="71442">MVKGAIEESKKTSGQNDSKDHTSLDEISEKRADLTNQKLVNHLSKIDGSSFHTGDEKFIKDRGVYRVEALKDVLYTHEKGLRMRWILGISILLCSWAISLDWSVTSSIQPWATSAFKEHSLGLGALAIAQQIITAISKPVWAQIANIVSRPTTYFISIVIYTLGYIIVASSHTISAYIVGAAFSSAGNSGIQFLNSIIVADMTPLKWRGLATSALSTPFIINTWYAGYIVLDLGPSDWRWGYGMFCVILPVVLSPAAIIMFVFESRAHRGLDQEGLAQYKRDLGFKKNWKKLLWRVAVEVDILGLLLLGFGFSLVLLPFSLYQNADNQWKNPSLIAMFIVGGIFLIVFIFFEFYFAPFPILPKRCLNRTLVASVTIDFMYQFAGNIPLVYLSSYAWIVRDWDNEHWTYFNNTLTMGLCVFGVVAGILMRLTHRFKIYQYFGVIMAILGSAIMLDGRTASDKTVTLVWASLLDGIGGGFCVPASQVALQASIPHRDMAISVSILSLTSSIGSSIGSAISTAIWQGKMESALRKYMPASVSDDQVITFFKDITTLRQYDFHSDVRQAGIRAYRDVNWYFYVIATALQVIRLIAVFFQRNYYLGDSNNAVEDENGNPIPVEEQVVKKSGQRSWKKILLNIGE</sequence>
<dbReference type="VEuPathDB" id="FungiDB:CJJ09_005675"/>
<dbReference type="PANTHER" id="PTHR23501:SF58">
    <property type="entry name" value="LOW AFFINITY HEME TRANSPORTER STR3"/>
    <property type="match status" value="1"/>
</dbReference>